<evidence type="ECO:0000313" key="4">
    <source>
        <dbReference type="EMBL" id="EOO04211.1"/>
    </source>
</evidence>
<evidence type="ECO:0000313" key="5">
    <source>
        <dbReference type="Proteomes" id="UP000014074"/>
    </source>
</evidence>
<dbReference type="CDD" id="cd05259">
    <property type="entry name" value="PCBER_SDR_a"/>
    <property type="match status" value="1"/>
</dbReference>
<gene>
    <name evidence="4" type="ORF">UCRPA7_256</name>
</gene>
<name>R8BXT3_PHAM7</name>
<dbReference type="GO" id="GO:0016491">
    <property type="term" value="F:oxidoreductase activity"/>
    <property type="evidence" value="ECO:0007669"/>
    <property type="project" value="UniProtKB-KW"/>
</dbReference>
<protein>
    <submittedName>
        <fullName evidence="4">Putative isoflavone reductase family protein</fullName>
    </submittedName>
</protein>
<dbReference type="Gene3D" id="3.40.50.720">
    <property type="entry name" value="NAD(P)-binding Rossmann-like Domain"/>
    <property type="match status" value="1"/>
</dbReference>
<dbReference type="InterPro" id="IPR036291">
    <property type="entry name" value="NAD(P)-bd_dom_sf"/>
</dbReference>
<dbReference type="AlphaFoldDB" id="R8BXT3"/>
<sequence length="316" mass="34954">MATFRPSHILLFGATGKIGKFITEAVINAKPSFDHLAIFTSPSTVANKPDLLNKWKSEGVSVIVGDVDKDEDVRAAYDGVDTVVSAVGREAIDKQIRLIRLAEESGSVKWFFPSEYGTDIEYGPQSPDEKPHQKKLAVRKFIRENVQHLKITYLVTGPYFDMWAHTTAGAEEAGGFDVRHKEADLVEDGEGKIGFTTMADVGKLLVAALQHPGASFNQALKVQSFVVTPNQVVAEYEKQTGTKWKVSYTSLDRIRELEAELWARGKPQATSVTLQRIWAEGGTLYEKSDNEKIGVKSEDLDSLAVAVRRDIEDQQA</sequence>
<dbReference type="InterPro" id="IPR008030">
    <property type="entry name" value="NmrA-like"/>
</dbReference>
<dbReference type="HOGENOM" id="CLU_044876_2_0_1"/>
<keyword evidence="5" id="KW-1185">Reference proteome</keyword>
<dbReference type="Pfam" id="PF05368">
    <property type="entry name" value="NmrA"/>
    <property type="match status" value="1"/>
</dbReference>
<dbReference type="eggNOG" id="ENOG502QPMY">
    <property type="taxonomic scope" value="Eukaryota"/>
</dbReference>
<feature type="domain" description="NmrA-like" evidence="3">
    <location>
        <begin position="7"/>
        <end position="249"/>
    </location>
</feature>
<dbReference type="PANTHER" id="PTHR47706:SF11">
    <property type="entry name" value="ISOFLAVONE REDUCTASE FAMILY PROTEIN (AFU_ORTHOLOGUE AFUA_1G12510)"/>
    <property type="match status" value="1"/>
</dbReference>
<dbReference type="InterPro" id="IPR045312">
    <property type="entry name" value="PCBER-like"/>
</dbReference>
<dbReference type="GeneID" id="19322821"/>
<dbReference type="SUPFAM" id="SSF51735">
    <property type="entry name" value="NAD(P)-binding Rossmann-fold domains"/>
    <property type="match status" value="1"/>
</dbReference>
<evidence type="ECO:0000256" key="1">
    <source>
        <dbReference type="ARBA" id="ARBA00022857"/>
    </source>
</evidence>
<accession>R8BXT3</accession>
<reference evidence="5" key="1">
    <citation type="journal article" date="2013" name="Genome Announc.">
        <title>Draft genome sequence of the ascomycete Phaeoacremonium aleophilum strain UCR-PA7, a causal agent of the esca disease complex in grapevines.</title>
        <authorList>
            <person name="Blanco-Ulate B."/>
            <person name="Rolshausen P."/>
            <person name="Cantu D."/>
        </authorList>
    </citation>
    <scope>NUCLEOTIDE SEQUENCE [LARGE SCALE GENOMIC DNA]</scope>
    <source>
        <strain evidence="5">UCR-PA7</strain>
    </source>
</reference>
<dbReference type="InterPro" id="IPR051609">
    <property type="entry name" value="NmrA/Isoflavone_reductase-like"/>
</dbReference>
<dbReference type="RefSeq" id="XP_007911044.1">
    <property type="nucleotide sequence ID" value="XM_007912853.1"/>
</dbReference>
<dbReference type="PANTHER" id="PTHR47706">
    <property type="entry name" value="NMRA-LIKE FAMILY PROTEIN"/>
    <property type="match status" value="1"/>
</dbReference>
<evidence type="ECO:0000256" key="2">
    <source>
        <dbReference type="ARBA" id="ARBA00023002"/>
    </source>
</evidence>
<dbReference type="KEGG" id="tmn:UCRPA7_256"/>
<keyword evidence="1" id="KW-0521">NADP</keyword>
<keyword evidence="2" id="KW-0560">Oxidoreductase</keyword>
<dbReference type="OrthoDB" id="419598at2759"/>
<dbReference type="EMBL" id="KB932793">
    <property type="protein sequence ID" value="EOO04211.1"/>
    <property type="molecule type" value="Genomic_DNA"/>
</dbReference>
<proteinExistence type="predicted"/>
<dbReference type="Gene3D" id="3.90.25.10">
    <property type="entry name" value="UDP-galactose 4-epimerase, domain 1"/>
    <property type="match status" value="1"/>
</dbReference>
<dbReference type="Proteomes" id="UP000014074">
    <property type="component" value="Unassembled WGS sequence"/>
</dbReference>
<organism evidence="4 5">
    <name type="scientific">Phaeoacremonium minimum (strain UCR-PA7)</name>
    <name type="common">Esca disease fungus</name>
    <name type="synonym">Togninia minima</name>
    <dbReference type="NCBI Taxonomy" id="1286976"/>
    <lineage>
        <taxon>Eukaryota</taxon>
        <taxon>Fungi</taxon>
        <taxon>Dikarya</taxon>
        <taxon>Ascomycota</taxon>
        <taxon>Pezizomycotina</taxon>
        <taxon>Sordariomycetes</taxon>
        <taxon>Sordariomycetidae</taxon>
        <taxon>Togniniales</taxon>
        <taxon>Togniniaceae</taxon>
        <taxon>Phaeoacremonium</taxon>
    </lineage>
</organism>
<evidence type="ECO:0000259" key="3">
    <source>
        <dbReference type="Pfam" id="PF05368"/>
    </source>
</evidence>